<organism evidence="1 2">
    <name type="scientific">Parablautia muri</name>
    <dbReference type="NCBI Taxonomy" id="2320879"/>
    <lineage>
        <taxon>Bacteria</taxon>
        <taxon>Bacillati</taxon>
        <taxon>Bacillota</taxon>
        <taxon>Clostridia</taxon>
        <taxon>Lachnospirales</taxon>
        <taxon>Lachnospiraceae</taxon>
        <taxon>Parablautia</taxon>
    </lineage>
</organism>
<proteinExistence type="predicted"/>
<dbReference type="EMBL" id="QZDT01000051">
    <property type="protein sequence ID" value="NBJ94792.1"/>
    <property type="molecule type" value="Genomic_DNA"/>
</dbReference>
<comment type="caution">
    <text evidence="1">The sequence shown here is derived from an EMBL/GenBank/DDBJ whole genome shotgun (WGS) entry which is preliminary data.</text>
</comment>
<gene>
    <name evidence="1" type="ORF">D5281_19980</name>
</gene>
<evidence type="ECO:0000313" key="1">
    <source>
        <dbReference type="EMBL" id="NBJ94792.1"/>
    </source>
</evidence>
<reference evidence="1" key="1">
    <citation type="submission" date="2018-09" db="EMBL/GenBank/DDBJ databases">
        <title>Murine metabolic-syndrome-specific gut microbial biobank.</title>
        <authorList>
            <person name="Liu C."/>
        </authorList>
    </citation>
    <scope>NUCLEOTIDE SEQUENCE</scope>
    <source>
        <strain evidence="1">D42-62</strain>
    </source>
</reference>
<dbReference type="RefSeq" id="WP_160561792.1">
    <property type="nucleotide sequence ID" value="NZ_QZDT01000051.1"/>
</dbReference>
<dbReference type="AlphaFoldDB" id="A0A9X5BKS1"/>
<keyword evidence="2" id="KW-1185">Reference proteome</keyword>
<protein>
    <submittedName>
        <fullName evidence="1">Uncharacterized protein</fullName>
    </submittedName>
</protein>
<sequence length="92" mass="10277">MQKDQIFDKMNGFLTEGMTSLKEGVEIENEFAEGKSAASCMKACTGRERFAKCLPPVFFLSFGEKICMSGILSILSKKIFDKYIGRRGKHAV</sequence>
<dbReference type="Proteomes" id="UP001154420">
    <property type="component" value="Unassembled WGS sequence"/>
</dbReference>
<evidence type="ECO:0000313" key="2">
    <source>
        <dbReference type="Proteomes" id="UP001154420"/>
    </source>
</evidence>
<accession>A0A9X5BKS1</accession>
<name>A0A9X5BKS1_9FIRM</name>